<evidence type="ECO:0000256" key="1">
    <source>
        <dbReference type="SAM" id="SignalP"/>
    </source>
</evidence>
<keyword evidence="3" id="KW-1185">Reference proteome</keyword>
<gene>
    <name evidence="2" type="ORF">IGS68_04610</name>
</gene>
<accession>A0ABX7BAA2</accession>
<keyword evidence="1" id="KW-0732">Signal</keyword>
<dbReference type="EMBL" id="CP067420">
    <property type="protein sequence ID" value="QQP90540.1"/>
    <property type="molecule type" value="Genomic_DNA"/>
</dbReference>
<dbReference type="Proteomes" id="UP000595197">
    <property type="component" value="Chromosome"/>
</dbReference>
<sequence length="135" mass="13914">MPCSRLRIAAAGFCAALFMMAVPAGAQTAAPEADLPTAPLDQATVDTLRKAGVADPTLALILNSKGELVGALVEEHPNSPSKGRPAKVPPGSLPKELKGLRGFNGLSILAYEGSNCYVIKRADGSLYLMPPGCTP</sequence>
<protein>
    <submittedName>
        <fullName evidence="2">Uncharacterized protein</fullName>
    </submittedName>
</protein>
<feature type="chain" id="PRO_5046365911" evidence="1">
    <location>
        <begin position="27"/>
        <end position="135"/>
    </location>
</feature>
<dbReference type="RefSeq" id="WP_201077692.1">
    <property type="nucleotide sequence ID" value="NZ_CP067420.1"/>
</dbReference>
<reference evidence="2" key="1">
    <citation type="submission" date="2021-02" db="EMBL/GenBank/DDBJ databases">
        <title>Skermanella TT6 skin isolate.</title>
        <authorList>
            <person name="Lee K."/>
            <person name="Ganzorig M."/>
        </authorList>
    </citation>
    <scope>NUCLEOTIDE SEQUENCE</scope>
    <source>
        <strain evidence="2">TT6</strain>
    </source>
</reference>
<evidence type="ECO:0000313" key="3">
    <source>
        <dbReference type="Proteomes" id="UP000595197"/>
    </source>
</evidence>
<feature type="signal peptide" evidence="1">
    <location>
        <begin position="1"/>
        <end position="26"/>
    </location>
</feature>
<organism evidence="2 3">
    <name type="scientific">Skermanella cutis</name>
    <dbReference type="NCBI Taxonomy" id="2775420"/>
    <lineage>
        <taxon>Bacteria</taxon>
        <taxon>Pseudomonadati</taxon>
        <taxon>Pseudomonadota</taxon>
        <taxon>Alphaproteobacteria</taxon>
        <taxon>Rhodospirillales</taxon>
        <taxon>Azospirillaceae</taxon>
        <taxon>Skermanella</taxon>
    </lineage>
</organism>
<name>A0ABX7BAA2_9PROT</name>
<proteinExistence type="predicted"/>
<evidence type="ECO:0000313" key="2">
    <source>
        <dbReference type="EMBL" id="QQP90540.1"/>
    </source>
</evidence>